<evidence type="ECO:0000256" key="1">
    <source>
        <dbReference type="ARBA" id="ARBA00022448"/>
    </source>
</evidence>
<comment type="caution">
    <text evidence="9">The sequence shown here is derived from an EMBL/GenBank/DDBJ whole genome shotgun (WGS) entry which is preliminary data.</text>
</comment>
<feature type="transmembrane region" description="Helical" evidence="8">
    <location>
        <begin position="63"/>
        <end position="84"/>
    </location>
</feature>
<feature type="transmembrane region" description="Helical" evidence="8">
    <location>
        <begin position="130"/>
        <end position="151"/>
    </location>
</feature>
<dbReference type="GO" id="GO:0005384">
    <property type="term" value="F:manganese ion transmembrane transporter activity"/>
    <property type="evidence" value="ECO:0007669"/>
    <property type="project" value="UniProtKB-UniRule"/>
</dbReference>
<evidence type="ECO:0000256" key="2">
    <source>
        <dbReference type="ARBA" id="ARBA00022475"/>
    </source>
</evidence>
<feature type="transmembrane region" description="Helical" evidence="8">
    <location>
        <begin position="6"/>
        <end position="26"/>
    </location>
</feature>
<keyword evidence="3 8" id="KW-0812">Transmembrane</keyword>
<keyword evidence="4 8" id="KW-1133">Transmembrane helix</keyword>
<dbReference type="PANTHER" id="PTHR35529:SF1">
    <property type="entry name" value="MANGANESE EFFLUX PUMP MNTP-RELATED"/>
    <property type="match status" value="1"/>
</dbReference>
<keyword evidence="7 8" id="KW-0464">Manganese</keyword>
<name>A0AA43RH43_9ACTN</name>
<evidence type="ECO:0000256" key="6">
    <source>
        <dbReference type="ARBA" id="ARBA00023136"/>
    </source>
</evidence>
<feature type="transmembrane region" description="Helical" evidence="8">
    <location>
        <begin position="163"/>
        <end position="181"/>
    </location>
</feature>
<dbReference type="HAMAP" id="MF_01521">
    <property type="entry name" value="MntP_pump"/>
    <property type="match status" value="1"/>
</dbReference>
<dbReference type="InterPro" id="IPR003810">
    <property type="entry name" value="Mntp/YtaF"/>
</dbReference>
<reference evidence="9" key="1">
    <citation type="submission" date="2023-07" db="EMBL/GenBank/DDBJ databases">
        <title>Between Cages and Wild: Unraveling the Impact of Captivity on Animal Microbiomes and Antimicrobial Resistance.</title>
        <authorList>
            <person name="Schmartz G.P."/>
            <person name="Rehner J."/>
            <person name="Schuff M.J."/>
            <person name="Becker S.L."/>
            <person name="Kravczyk M."/>
            <person name="Gurevich A."/>
            <person name="Francke R."/>
            <person name="Mueller R."/>
            <person name="Keller V."/>
            <person name="Keller A."/>
        </authorList>
    </citation>
    <scope>NUCLEOTIDE SEQUENCE</scope>
    <source>
        <strain evidence="9">S12M_St_49</strain>
    </source>
</reference>
<keyword evidence="1 8" id="KW-0813">Transport</keyword>
<comment type="similarity">
    <text evidence="8">Belongs to the MntP (TC 9.B.29) family.</text>
</comment>
<protein>
    <recommendedName>
        <fullName evidence="8">Putative manganese efflux pump MntP</fullName>
    </recommendedName>
</protein>
<dbReference type="Proteomes" id="UP001168575">
    <property type="component" value="Unassembled WGS sequence"/>
</dbReference>
<dbReference type="EMBL" id="JAUMVS010000014">
    <property type="protein sequence ID" value="MDO4841399.1"/>
    <property type="molecule type" value="Genomic_DNA"/>
</dbReference>
<accession>A0AA43RH43</accession>
<comment type="function">
    <text evidence="8">Probably functions as a manganese efflux pump.</text>
</comment>
<evidence type="ECO:0000256" key="4">
    <source>
        <dbReference type="ARBA" id="ARBA00022989"/>
    </source>
</evidence>
<dbReference type="GO" id="GO:0005886">
    <property type="term" value="C:plasma membrane"/>
    <property type="evidence" value="ECO:0007669"/>
    <property type="project" value="UniProtKB-SubCell"/>
</dbReference>
<evidence type="ECO:0000256" key="7">
    <source>
        <dbReference type="ARBA" id="ARBA00023211"/>
    </source>
</evidence>
<dbReference type="AlphaFoldDB" id="A0AA43RH43"/>
<gene>
    <name evidence="8" type="primary">mntP</name>
    <name evidence="9" type="ORF">Q3982_01825</name>
</gene>
<dbReference type="Pfam" id="PF02659">
    <property type="entry name" value="Mntp"/>
    <property type="match status" value="1"/>
</dbReference>
<evidence type="ECO:0000256" key="8">
    <source>
        <dbReference type="HAMAP-Rule" id="MF_01521"/>
    </source>
</evidence>
<feature type="transmembrane region" description="Helical" evidence="8">
    <location>
        <begin position="105"/>
        <end position="124"/>
    </location>
</feature>
<keyword evidence="5 8" id="KW-0406">Ion transport</keyword>
<organism evidence="9 10">
    <name type="scientific">Phoenicibacter congonensis</name>
    <dbReference type="NCBI Taxonomy" id="1944646"/>
    <lineage>
        <taxon>Bacteria</taxon>
        <taxon>Bacillati</taxon>
        <taxon>Actinomycetota</taxon>
        <taxon>Coriobacteriia</taxon>
        <taxon>Eggerthellales</taxon>
        <taxon>Eggerthellaceae</taxon>
        <taxon>Phoenicibacter</taxon>
    </lineage>
</organism>
<feature type="transmembrane region" description="Helical" evidence="8">
    <location>
        <begin position="38"/>
        <end position="57"/>
    </location>
</feature>
<keyword evidence="10" id="KW-1185">Reference proteome</keyword>
<evidence type="ECO:0000256" key="5">
    <source>
        <dbReference type="ARBA" id="ARBA00023065"/>
    </source>
</evidence>
<evidence type="ECO:0000313" key="9">
    <source>
        <dbReference type="EMBL" id="MDO4841399.1"/>
    </source>
</evidence>
<comment type="subcellular location">
    <subcellularLocation>
        <location evidence="8">Cell membrane</location>
        <topology evidence="8">Multi-pass membrane protein</topology>
    </subcellularLocation>
</comment>
<dbReference type="InterPro" id="IPR022929">
    <property type="entry name" value="Put_MntP"/>
</dbReference>
<evidence type="ECO:0000256" key="3">
    <source>
        <dbReference type="ARBA" id="ARBA00022692"/>
    </source>
</evidence>
<keyword evidence="6 8" id="KW-0472">Membrane</keyword>
<proteinExistence type="inferred from homology"/>
<keyword evidence="2 8" id="KW-1003">Cell membrane</keyword>
<evidence type="ECO:0000313" key="10">
    <source>
        <dbReference type="Proteomes" id="UP001168575"/>
    </source>
</evidence>
<sequence length="182" mass="19207">MIVEILLISVSLAMDAFAVSIGKGLCTHKNTLKTALVCGLWFGAFQTIMPLLGYFLGTAISQFIQQCSGPVALVLLAIVGANMIREALSKKEEEALSCSLDSREMFMLAIATSIDALIVGVSYAALNVNIVLASIVIGVITFIICFTGAFIGNKIGTKWEKPSAIVGGIVLILIGIKACFFG</sequence>
<dbReference type="PANTHER" id="PTHR35529">
    <property type="entry name" value="MANGANESE EFFLUX PUMP MNTP-RELATED"/>
    <property type="match status" value="1"/>
</dbReference>